<comment type="caution">
    <text evidence="8">The sequence shown here is derived from an EMBL/GenBank/DDBJ whole genome shotgun (WGS) entry which is preliminary data.</text>
</comment>
<dbReference type="NCBIfam" id="NF000642">
    <property type="entry name" value="PRK00024.1"/>
    <property type="match status" value="1"/>
</dbReference>
<evidence type="ECO:0000313" key="8">
    <source>
        <dbReference type="EMBL" id="GAA3966799.1"/>
    </source>
</evidence>
<dbReference type="InterPro" id="IPR046778">
    <property type="entry name" value="UPF0758_N"/>
</dbReference>
<organism evidence="8 9">
    <name type="scientific">Allohahella marinimesophila</name>
    <dbReference type="NCBI Taxonomy" id="1054972"/>
    <lineage>
        <taxon>Bacteria</taxon>
        <taxon>Pseudomonadati</taxon>
        <taxon>Pseudomonadota</taxon>
        <taxon>Gammaproteobacteria</taxon>
        <taxon>Oceanospirillales</taxon>
        <taxon>Hahellaceae</taxon>
        <taxon>Allohahella</taxon>
    </lineage>
</organism>
<dbReference type="RefSeq" id="WP_344807399.1">
    <property type="nucleotide sequence ID" value="NZ_BAABBO010000011.1"/>
</dbReference>
<keyword evidence="5" id="KW-0482">Metalloprotease</keyword>
<dbReference type="InterPro" id="IPR037518">
    <property type="entry name" value="MPN"/>
</dbReference>
<evidence type="ECO:0000313" key="9">
    <source>
        <dbReference type="Proteomes" id="UP001501337"/>
    </source>
</evidence>
<evidence type="ECO:0000256" key="2">
    <source>
        <dbReference type="ARBA" id="ARBA00022723"/>
    </source>
</evidence>
<evidence type="ECO:0000256" key="3">
    <source>
        <dbReference type="ARBA" id="ARBA00022801"/>
    </source>
</evidence>
<accession>A0ABP7PK44</accession>
<name>A0ABP7PK44_9GAMM</name>
<dbReference type="EMBL" id="BAABBO010000011">
    <property type="protein sequence ID" value="GAA3966799.1"/>
    <property type="molecule type" value="Genomic_DNA"/>
</dbReference>
<evidence type="ECO:0000256" key="6">
    <source>
        <dbReference type="RuleBase" id="RU003797"/>
    </source>
</evidence>
<evidence type="ECO:0000256" key="5">
    <source>
        <dbReference type="ARBA" id="ARBA00023049"/>
    </source>
</evidence>
<dbReference type="Gene3D" id="1.10.150.20">
    <property type="entry name" value="5' to 3' exonuclease, C-terminal subdomain"/>
    <property type="match status" value="1"/>
</dbReference>
<proteinExistence type="inferred from homology"/>
<protein>
    <submittedName>
        <fullName evidence="8">DNA repair protein RadC</fullName>
    </submittedName>
</protein>
<keyword evidence="2" id="KW-0479">Metal-binding</keyword>
<evidence type="ECO:0000256" key="1">
    <source>
        <dbReference type="ARBA" id="ARBA00022670"/>
    </source>
</evidence>
<evidence type="ECO:0000256" key="4">
    <source>
        <dbReference type="ARBA" id="ARBA00022833"/>
    </source>
</evidence>
<dbReference type="InterPro" id="IPR001405">
    <property type="entry name" value="UPF0758"/>
</dbReference>
<keyword evidence="9" id="KW-1185">Reference proteome</keyword>
<gene>
    <name evidence="8" type="primary">radC</name>
    <name evidence="8" type="ORF">GCM10022278_25790</name>
</gene>
<evidence type="ECO:0000259" key="7">
    <source>
        <dbReference type="PROSITE" id="PS50249"/>
    </source>
</evidence>
<dbReference type="Gene3D" id="3.40.140.10">
    <property type="entry name" value="Cytidine Deaminase, domain 2"/>
    <property type="match status" value="1"/>
</dbReference>
<dbReference type="PROSITE" id="PS01302">
    <property type="entry name" value="UPF0758"/>
    <property type="match status" value="1"/>
</dbReference>
<dbReference type="PANTHER" id="PTHR30471">
    <property type="entry name" value="DNA REPAIR PROTEIN RADC"/>
    <property type="match status" value="1"/>
</dbReference>
<keyword evidence="4" id="KW-0862">Zinc</keyword>
<sequence length="224" mass="24681">MSILHWPASERPREKLAARGAGALSDAELLALFISSGTRSLSALDLGLNLLNHFGGLRQLFDATPEELRQVNGIGLAKSAQLNAILELSRRYLKAERPRGESLTSSAASKLLFKSELRHQPNEVFAVLFLNNQHEMIRFEHLFNGTINSAQVHLREVVRRCLQYNAAALIVGHNHPSGISEPSQSDIAITRDLQKALQLIDVRLLDHLVVGDPVVSSFSELGLL</sequence>
<dbReference type="InterPro" id="IPR010994">
    <property type="entry name" value="RuvA_2-like"/>
</dbReference>
<keyword evidence="3" id="KW-0378">Hydrolase</keyword>
<feature type="domain" description="MPN" evidence="7">
    <location>
        <begin position="102"/>
        <end position="224"/>
    </location>
</feature>
<dbReference type="SUPFAM" id="SSF47781">
    <property type="entry name" value="RuvA domain 2-like"/>
    <property type="match status" value="1"/>
</dbReference>
<dbReference type="NCBIfam" id="TIGR00608">
    <property type="entry name" value="radc"/>
    <property type="match status" value="1"/>
</dbReference>
<dbReference type="Proteomes" id="UP001501337">
    <property type="component" value="Unassembled WGS sequence"/>
</dbReference>
<dbReference type="Pfam" id="PF04002">
    <property type="entry name" value="RadC"/>
    <property type="match status" value="1"/>
</dbReference>
<keyword evidence="1" id="KW-0645">Protease</keyword>
<dbReference type="InterPro" id="IPR025657">
    <property type="entry name" value="RadC_JAB"/>
</dbReference>
<dbReference type="Pfam" id="PF20582">
    <property type="entry name" value="UPF0758_N"/>
    <property type="match status" value="1"/>
</dbReference>
<reference evidence="9" key="1">
    <citation type="journal article" date="2019" name="Int. J. Syst. Evol. Microbiol.">
        <title>The Global Catalogue of Microorganisms (GCM) 10K type strain sequencing project: providing services to taxonomists for standard genome sequencing and annotation.</title>
        <authorList>
            <consortium name="The Broad Institute Genomics Platform"/>
            <consortium name="The Broad Institute Genome Sequencing Center for Infectious Disease"/>
            <person name="Wu L."/>
            <person name="Ma J."/>
        </authorList>
    </citation>
    <scope>NUCLEOTIDE SEQUENCE [LARGE SCALE GENOMIC DNA]</scope>
    <source>
        <strain evidence="9">JCM 17555</strain>
    </source>
</reference>
<comment type="similarity">
    <text evidence="6">Belongs to the UPF0758 family.</text>
</comment>
<dbReference type="InterPro" id="IPR020891">
    <property type="entry name" value="UPF0758_CS"/>
</dbReference>
<dbReference type="PROSITE" id="PS50249">
    <property type="entry name" value="MPN"/>
    <property type="match status" value="1"/>
</dbReference>
<dbReference type="SUPFAM" id="SSF102712">
    <property type="entry name" value="JAB1/MPN domain"/>
    <property type="match status" value="1"/>
</dbReference>
<dbReference type="PANTHER" id="PTHR30471:SF3">
    <property type="entry name" value="UPF0758 PROTEIN YEES-RELATED"/>
    <property type="match status" value="1"/>
</dbReference>
<dbReference type="CDD" id="cd08071">
    <property type="entry name" value="MPN_DUF2466"/>
    <property type="match status" value="1"/>
</dbReference>